<protein>
    <recommendedName>
        <fullName evidence="4">DUF1579 domain-containing protein</fullName>
    </recommendedName>
</protein>
<feature type="signal peptide" evidence="1">
    <location>
        <begin position="1"/>
        <end position="30"/>
    </location>
</feature>
<keyword evidence="3" id="KW-1185">Reference proteome</keyword>
<dbReference type="Proteomes" id="UP000550401">
    <property type="component" value="Unassembled WGS sequence"/>
</dbReference>
<evidence type="ECO:0000313" key="3">
    <source>
        <dbReference type="Proteomes" id="UP000550401"/>
    </source>
</evidence>
<evidence type="ECO:0000313" key="2">
    <source>
        <dbReference type="EMBL" id="MBA8887514.1"/>
    </source>
</evidence>
<gene>
    <name evidence="2" type="ORF">FHW12_001728</name>
</gene>
<accession>A0A839F5J3</accession>
<proteinExistence type="predicted"/>
<evidence type="ECO:0008006" key="4">
    <source>
        <dbReference type="Google" id="ProtNLM"/>
    </source>
</evidence>
<name>A0A839F5J3_9GAMM</name>
<dbReference type="AlphaFoldDB" id="A0A839F5J3"/>
<feature type="chain" id="PRO_5032709394" description="DUF1579 domain-containing protein" evidence="1">
    <location>
        <begin position="31"/>
        <end position="207"/>
    </location>
</feature>
<keyword evidence="1" id="KW-0732">Signal</keyword>
<dbReference type="RefSeq" id="WP_220484374.1">
    <property type="nucleotide sequence ID" value="NZ_JACGXL010000002.1"/>
</dbReference>
<evidence type="ECO:0000256" key="1">
    <source>
        <dbReference type="SAM" id="SignalP"/>
    </source>
</evidence>
<comment type="caution">
    <text evidence="2">The sequence shown here is derived from an EMBL/GenBank/DDBJ whole genome shotgun (WGS) entry which is preliminary data.</text>
</comment>
<sequence length="207" mass="22911">MARTPVLRNATFAGSVLAACLLASTSSASAGAPPDAPGYTTARTGGAHDFEYFAGGWRTTQHRLKARGVGSNEWDTFPATLCMTPYLDGRVTADEIRFPTKGWAGFTLRSYDIAKKQWSVWWINSTSGRLETPVVGGFDGARGEFYGEDVDDGRPVKVRYRWDKVDHDHARWEQAFSYDGRAWETNWTADFVRADAATACSQGRPRD</sequence>
<reference evidence="2 3" key="1">
    <citation type="submission" date="2020-07" db="EMBL/GenBank/DDBJ databases">
        <title>Genomic Encyclopedia of Type Strains, Phase IV (KMG-V): Genome sequencing to study the core and pangenomes of soil and plant-associated prokaryotes.</title>
        <authorList>
            <person name="Whitman W."/>
        </authorList>
    </citation>
    <scope>NUCLEOTIDE SEQUENCE [LARGE SCALE GENOMIC DNA]</scope>
    <source>
        <strain evidence="2 3">RH2WT43</strain>
    </source>
</reference>
<dbReference type="PROSITE" id="PS51257">
    <property type="entry name" value="PROKAR_LIPOPROTEIN"/>
    <property type="match status" value="1"/>
</dbReference>
<dbReference type="EMBL" id="JACGXL010000002">
    <property type="protein sequence ID" value="MBA8887514.1"/>
    <property type="molecule type" value="Genomic_DNA"/>
</dbReference>
<organism evidence="2 3">
    <name type="scientific">Dokdonella fugitiva</name>
    <dbReference type="NCBI Taxonomy" id="328517"/>
    <lineage>
        <taxon>Bacteria</taxon>
        <taxon>Pseudomonadati</taxon>
        <taxon>Pseudomonadota</taxon>
        <taxon>Gammaproteobacteria</taxon>
        <taxon>Lysobacterales</taxon>
        <taxon>Rhodanobacteraceae</taxon>
        <taxon>Dokdonella</taxon>
    </lineage>
</organism>